<feature type="binding site" evidence="7">
    <location>
        <position position="361"/>
    </location>
    <ligand>
        <name>FAD</name>
        <dbReference type="ChEBI" id="CHEBI:57692"/>
    </ligand>
</feature>
<evidence type="ECO:0000256" key="3">
    <source>
        <dbReference type="ARBA" id="ARBA00022723"/>
    </source>
</evidence>
<dbReference type="PROSITE" id="PS51379">
    <property type="entry name" value="4FE4S_FER_2"/>
    <property type="match status" value="2"/>
</dbReference>
<feature type="binding site" evidence="7">
    <location>
        <begin position="309"/>
        <end position="310"/>
    </location>
    <ligand>
        <name>FAD</name>
        <dbReference type="ChEBI" id="CHEBI:57692"/>
    </ligand>
</feature>
<feature type="domain" description="4Fe-4S ferredoxin-type" evidence="8">
    <location>
        <begin position="31"/>
        <end position="58"/>
    </location>
</feature>
<dbReference type="PROSITE" id="PS00198">
    <property type="entry name" value="4FE4S_FER_1"/>
    <property type="match status" value="2"/>
</dbReference>
<dbReference type="EMBL" id="HQ616211">
    <property type="protein sequence ID" value="ABI30020.2"/>
    <property type="molecule type" value="Genomic_DNA"/>
</dbReference>
<dbReference type="GO" id="GO:0051536">
    <property type="term" value="F:iron-sulfur cluster binding"/>
    <property type="evidence" value="ECO:0007669"/>
    <property type="project" value="UniProtKB-KW"/>
</dbReference>
<keyword evidence="4 7" id="KW-0274">FAD</keyword>
<gene>
    <name evidence="9" type="primary">carE</name>
</gene>
<dbReference type="InterPro" id="IPR017900">
    <property type="entry name" value="4Fe4S_Fe_S_CS"/>
</dbReference>
<dbReference type="PANTHER" id="PTHR43153:SF1">
    <property type="entry name" value="ELECTRON TRANSFER FLAVOPROTEIN SUBUNIT ALPHA, MITOCHONDRIAL"/>
    <property type="match status" value="1"/>
</dbReference>
<dbReference type="InterPro" id="IPR017896">
    <property type="entry name" value="4Fe4S_Fe-S-bd"/>
</dbReference>
<dbReference type="CDD" id="cd01715">
    <property type="entry name" value="ETF_alpha"/>
    <property type="match status" value="1"/>
</dbReference>
<feature type="domain" description="4Fe-4S ferredoxin-type" evidence="8">
    <location>
        <begin position="1"/>
        <end position="30"/>
    </location>
</feature>
<evidence type="ECO:0000256" key="1">
    <source>
        <dbReference type="ARBA" id="ARBA00005817"/>
    </source>
</evidence>
<sequence length="396" mass="42488">MAIKVIEEKCIGCSKCQKSCPFDAITIENKIAVIGDACTNCGTCIDVCPTEAILQEGTEKIVRDLSMYKGVWVFAEQREGKIMPVVFELLGEGKKLANEIGTELCAILCGSNVAELTDELFAYGADKVYLADAPELEKYTTDGYSKIINEAIGLYKPEIVLYGATHIGRDLAPCLAVKVNTGLTADCTKLEIDPDDKKIRQTRPAFGGNLMATIVCPGSRPQMSTVRPGVMDKAAYDPSQKGEVIKLDATFNEGDIRTKVLEIVKTTTDNISISDADFIVSGGMGLGKPEGFELLKQLADKLGGTVATSRACVDAGWADHAQQVGQTGTTVKPQIYFACGISGAIQHIAGMQDSDIIIAINKNENAPIFEVADYGIVGDLYKVIPAIIEELDKIGK</sequence>
<dbReference type="InterPro" id="IPR001308">
    <property type="entry name" value="ETF_a/FixB"/>
</dbReference>
<dbReference type="GO" id="GO:0033539">
    <property type="term" value="P:fatty acid beta-oxidation using acyl-CoA dehydrogenase"/>
    <property type="evidence" value="ECO:0007669"/>
    <property type="project" value="TreeGrafter"/>
</dbReference>
<dbReference type="SMART" id="SM00893">
    <property type="entry name" value="ETF"/>
    <property type="match status" value="1"/>
</dbReference>
<evidence type="ECO:0000256" key="7">
    <source>
        <dbReference type="PIRSR" id="PIRSR000089-1"/>
    </source>
</evidence>
<keyword evidence="3" id="KW-0479">Metal-binding</keyword>
<name>Q0GMK3_ACEWO</name>
<dbReference type="SUPFAM" id="SSF52402">
    <property type="entry name" value="Adenine nucleotide alpha hydrolases-like"/>
    <property type="match status" value="1"/>
</dbReference>
<comment type="similarity">
    <text evidence="1">Belongs to the ETF alpha-subunit/FixB family.</text>
</comment>
<reference evidence="9" key="1">
    <citation type="journal article" date="2007" name="J. Bacteriol.">
        <title>Dissection of the caffeate respiratory chain in the acetogen Acetobacterium woodii: identification of an Rnf-type NADH dehydrogenase as a potential coupling site.</title>
        <authorList>
            <person name="Imkamp F."/>
            <person name="Biegel E."/>
            <person name="Jayamani E."/>
            <person name="Buckel W."/>
            <person name="Muller V."/>
        </authorList>
    </citation>
    <scope>NUCLEOTIDE SEQUENCE</scope>
    <source>
        <strain evidence="9">DSM1030</strain>
    </source>
</reference>
<dbReference type="InterPro" id="IPR029035">
    <property type="entry name" value="DHS-like_NAD/FAD-binding_dom"/>
</dbReference>
<dbReference type="FunFam" id="3.40.50.1220:FF:000001">
    <property type="entry name" value="Electron transfer flavoprotein, alpha subunit"/>
    <property type="match status" value="1"/>
</dbReference>
<evidence type="ECO:0000313" key="9">
    <source>
        <dbReference type="EMBL" id="ABI30020.2"/>
    </source>
</evidence>
<organism evidence="9">
    <name type="scientific">Acetobacterium woodii</name>
    <dbReference type="NCBI Taxonomy" id="33952"/>
    <lineage>
        <taxon>Bacteria</taxon>
        <taxon>Bacillati</taxon>
        <taxon>Bacillota</taxon>
        <taxon>Clostridia</taxon>
        <taxon>Eubacteriales</taxon>
        <taxon>Eubacteriaceae</taxon>
        <taxon>Acetobacterium</taxon>
    </lineage>
</organism>
<dbReference type="SMR" id="Q0GMK3"/>
<dbReference type="OMA" id="HHICGIG"/>
<feature type="binding site" evidence="7">
    <location>
        <begin position="340"/>
        <end position="347"/>
    </location>
    <ligand>
        <name>FAD</name>
        <dbReference type="ChEBI" id="CHEBI:57692"/>
    </ligand>
</feature>
<dbReference type="Gene3D" id="3.30.70.20">
    <property type="match status" value="1"/>
</dbReference>
<dbReference type="InterPro" id="IPR033947">
    <property type="entry name" value="ETF_alpha_N"/>
</dbReference>
<dbReference type="InterPro" id="IPR014730">
    <property type="entry name" value="ETF_a/b_N"/>
</dbReference>
<comment type="cofactor">
    <cofactor evidence="7">
        <name>FAD</name>
        <dbReference type="ChEBI" id="CHEBI:57692"/>
    </cofactor>
    <text evidence="7">Binds 1 FAD per dimer.</text>
</comment>
<keyword evidence="5" id="KW-0408">Iron</keyword>
<dbReference type="SUPFAM" id="SSF54862">
    <property type="entry name" value="4Fe-4S ferredoxins"/>
    <property type="match status" value="1"/>
</dbReference>
<dbReference type="AlphaFoldDB" id="Q0GMK3"/>
<reference evidence="9" key="2">
    <citation type="submission" date="2010-11" db="EMBL/GenBank/DDBJ databases">
        <authorList>
            <person name="Hess V."/>
            <person name="Vitt S."/>
            <person name="Mueller V."/>
        </authorList>
    </citation>
    <scope>NUCLEOTIDE SEQUENCE</scope>
    <source>
        <strain evidence="9">DSM1030</strain>
    </source>
</reference>
<evidence type="ECO:0000259" key="8">
    <source>
        <dbReference type="PROSITE" id="PS51379"/>
    </source>
</evidence>
<protein>
    <submittedName>
        <fullName evidence="9">CarE</fullName>
    </submittedName>
</protein>
<evidence type="ECO:0000256" key="4">
    <source>
        <dbReference type="ARBA" id="ARBA00022827"/>
    </source>
</evidence>
<reference evidence="9" key="3">
    <citation type="journal article" date="2011" name="J. Bacteriol.">
        <title>A caffeyl-coenzyme A synthetase initiates caffeate activation prior to caffeate reduction in the acetogenic bacterium Acetobacterium woodii.</title>
        <authorList>
            <person name="Hess V."/>
            <person name="Vitt S."/>
            <person name="Muller V."/>
        </authorList>
    </citation>
    <scope>NUCLEOTIDE SEQUENCE</scope>
    <source>
        <strain evidence="9">DSM1030</strain>
    </source>
</reference>
<dbReference type="GO" id="GO:0009055">
    <property type="term" value="F:electron transfer activity"/>
    <property type="evidence" value="ECO:0007669"/>
    <property type="project" value="InterPro"/>
</dbReference>
<dbReference type="GO" id="GO:0046872">
    <property type="term" value="F:metal ion binding"/>
    <property type="evidence" value="ECO:0007669"/>
    <property type="project" value="UniProtKB-KW"/>
</dbReference>
<dbReference type="Pfam" id="PF14697">
    <property type="entry name" value="Fer4_21"/>
    <property type="match status" value="1"/>
</dbReference>
<dbReference type="GO" id="GO:0050660">
    <property type="term" value="F:flavin adenine dinucleotide binding"/>
    <property type="evidence" value="ECO:0007669"/>
    <property type="project" value="InterPro"/>
</dbReference>
<dbReference type="Gene3D" id="3.40.50.620">
    <property type="entry name" value="HUPs"/>
    <property type="match status" value="1"/>
</dbReference>
<dbReference type="Gene3D" id="3.40.50.1220">
    <property type="entry name" value="TPP-binding domain"/>
    <property type="match status" value="1"/>
</dbReference>
<keyword evidence="2" id="KW-0285">Flavoprotein</keyword>
<dbReference type="PIRSF" id="PIRSF000089">
    <property type="entry name" value="Electra_flavoP_a"/>
    <property type="match status" value="1"/>
</dbReference>
<evidence type="ECO:0000256" key="6">
    <source>
        <dbReference type="ARBA" id="ARBA00023014"/>
    </source>
</evidence>
<dbReference type="InterPro" id="IPR014731">
    <property type="entry name" value="ETF_asu_C"/>
</dbReference>
<accession>Q0GMK3</accession>
<evidence type="ECO:0000256" key="2">
    <source>
        <dbReference type="ARBA" id="ARBA00022630"/>
    </source>
</evidence>
<dbReference type="PANTHER" id="PTHR43153">
    <property type="entry name" value="ELECTRON TRANSFER FLAVOPROTEIN ALPHA"/>
    <property type="match status" value="1"/>
</dbReference>
<dbReference type="Pfam" id="PF00766">
    <property type="entry name" value="ETF_alpha"/>
    <property type="match status" value="1"/>
</dbReference>
<feature type="binding site" evidence="7">
    <location>
        <begin position="323"/>
        <end position="327"/>
    </location>
    <ligand>
        <name>FAD</name>
        <dbReference type="ChEBI" id="CHEBI:57692"/>
    </ligand>
</feature>
<evidence type="ECO:0000256" key="5">
    <source>
        <dbReference type="ARBA" id="ARBA00023004"/>
    </source>
</evidence>
<proteinExistence type="inferred from homology"/>
<dbReference type="Pfam" id="PF01012">
    <property type="entry name" value="ETF"/>
    <property type="match status" value="1"/>
</dbReference>
<keyword evidence="6" id="KW-0411">Iron-sulfur</keyword>
<dbReference type="InterPro" id="IPR014729">
    <property type="entry name" value="Rossmann-like_a/b/a_fold"/>
</dbReference>
<dbReference type="SUPFAM" id="SSF52467">
    <property type="entry name" value="DHS-like NAD/FAD-binding domain"/>
    <property type="match status" value="1"/>
</dbReference>